<dbReference type="Pfam" id="PF00823">
    <property type="entry name" value="PPE"/>
    <property type="match status" value="1"/>
</dbReference>
<dbReference type="InterPro" id="IPR002989">
    <property type="entry name" value="Mycobac_pentapep"/>
</dbReference>
<organism evidence="4 5">
    <name type="scientific">Mycobacterium lacus</name>
    <dbReference type="NCBI Taxonomy" id="169765"/>
    <lineage>
        <taxon>Bacteria</taxon>
        <taxon>Bacillati</taxon>
        <taxon>Actinomycetota</taxon>
        <taxon>Actinomycetes</taxon>
        <taxon>Mycobacteriales</taxon>
        <taxon>Mycobacteriaceae</taxon>
        <taxon>Mycobacterium</taxon>
    </lineage>
</organism>
<gene>
    <name evidence="4" type="ORF">MLAC_03850</name>
</gene>
<dbReference type="SUPFAM" id="SSF140459">
    <property type="entry name" value="PE/PPE dimer-like"/>
    <property type="match status" value="1"/>
</dbReference>
<evidence type="ECO:0000259" key="3">
    <source>
        <dbReference type="Pfam" id="PF00823"/>
    </source>
</evidence>
<dbReference type="PANTHER" id="PTHR46766:SF1">
    <property type="entry name" value="GLUTAMINE-RICH PROTEIN 2"/>
    <property type="match status" value="1"/>
</dbReference>
<dbReference type="AlphaFoldDB" id="A0A1X1YUX5"/>
<evidence type="ECO:0000313" key="4">
    <source>
        <dbReference type="EMBL" id="BBX95091.1"/>
    </source>
</evidence>
<dbReference type="Gene3D" id="1.20.1260.20">
    <property type="entry name" value="PPE superfamily"/>
    <property type="match status" value="1"/>
</dbReference>
<evidence type="ECO:0000256" key="2">
    <source>
        <dbReference type="SAM" id="MobiDB-lite"/>
    </source>
</evidence>
<feature type="region of interest" description="Disordered" evidence="2">
    <location>
        <begin position="175"/>
        <end position="212"/>
    </location>
</feature>
<dbReference type="InterPro" id="IPR038332">
    <property type="entry name" value="PPE_sf"/>
</dbReference>
<dbReference type="Proteomes" id="UP000466396">
    <property type="component" value="Chromosome"/>
</dbReference>
<evidence type="ECO:0000313" key="5">
    <source>
        <dbReference type="Proteomes" id="UP000466396"/>
    </source>
</evidence>
<dbReference type="Pfam" id="PF01469">
    <property type="entry name" value="Pentapeptide_2"/>
    <property type="match status" value="1"/>
</dbReference>
<dbReference type="GO" id="GO:0052572">
    <property type="term" value="P:response to host immune response"/>
    <property type="evidence" value="ECO:0007669"/>
    <property type="project" value="TreeGrafter"/>
</dbReference>
<protein>
    <recommendedName>
        <fullName evidence="3">PPE domain-containing protein</fullName>
    </recommendedName>
</protein>
<name>A0A1X1YUX5_9MYCO</name>
<dbReference type="InterPro" id="IPR000030">
    <property type="entry name" value="PPE_dom"/>
</dbReference>
<proteinExistence type="inferred from homology"/>
<sequence length="212" mass="20965">MARSGVDGDGECGRAVRGVVDRCGRSRGRNGLPGQAAGSLYEAARAAATHPALVTGNRAQLVSLVASNLFGQNAPAIAATEAEYERMWAQDVAAMLNYHVGASSTVARLTSWPRMVQALPGMVGQLVGHAASAVGPSATGVRGINSGLGNDGDCNLGSGNTGSLNFGSGSVGSGNVGSGNTGNTNLGNGNTGNTNLGHGNTGNANLGSGNWS</sequence>
<comment type="similarity">
    <text evidence="1">Belongs to the mycobacterial PPE family.</text>
</comment>
<keyword evidence="5" id="KW-1185">Reference proteome</keyword>
<dbReference type="KEGG" id="mlj:MLAC_03850"/>
<feature type="compositionally biased region" description="Low complexity" evidence="2">
    <location>
        <begin position="181"/>
        <end position="212"/>
    </location>
</feature>
<dbReference type="EMBL" id="AP022581">
    <property type="protein sequence ID" value="BBX95091.1"/>
    <property type="molecule type" value="Genomic_DNA"/>
</dbReference>
<feature type="domain" description="PPE" evidence="3">
    <location>
        <begin position="35"/>
        <end position="110"/>
    </location>
</feature>
<reference evidence="4 5" key="1">
    <citation type="journal article" date="2019" name="Emerg. Microbes Infect.">
        <title>Comprehensive subspecies identification of 175 nontuberculous mycobacteria species based on 7547 genomic profiles.</title>
        <authorList>
            <person name="Matsumoto Y."/>
            <person name="Kinjo T."/>
            <person name="Motooka D."/>
            <person name="Nabeya D."/>
            <person name="Jung N."/>
            <person name="Uechi K."/>
            <person name="Horii T."/>
            <person name="Iida T."/>
            <person name="Fujita J."/>
            <person name="Nakamura S."/>
        </authorList>
    </citation>
    <scope>NUCLEOTIDE SEQUENCE [LARGE SCALE GENOMIC DNA]</scope>
    <source>
        <strain evidence="4 5">JCM 15657</strain>
    </source>
</reference>
<evidence type="ECO:0000256" key="1">
    <source>
        <dbReference type="ARBA" id="ARBA00010652"/>
    </source>
</evidence>
<dbReference type="PANTHER" id="PTHR46766">
    <property type="entry name" value="GLUTAMINE-RICH PROTEIN 2"/>
    <property type="match status" value="1"/>
</dbReference>
<accession>A0A1X1YUX5</accession>